<sequence>MKIQAPSSPIDSQTSSQSSTLPLKVKAITHVQAVFRGNQVRKMVSVKSIAPNIVHTKIKNTGLQTKPSVNTPFTSILNNLKPGAQYDSLLVKKGKESVDVVAIKDGESPKKPSDLIAQEGKPTRDTAYINGGFFVHRSGLKDSDGNAAPIGYTIGTTKGKNNTIPVAQPWKEDFGELRNRKGDTILTSGPVLRRESQFTGERFTYFLPSGQPSQLNEYAGALTHAGNSNERAAVTVAKEDIRLQTLTNDEGLREKGATMREWCQITNSLAKEGDQVLNLDGAASIQMGVSSGEDRKVISKGGGAGKERELANIILSSPLKNALQRS</sequence>
<dbReference type="Proteomes" id="UP001157138">
    <property type="component" value="Unassembled WGS sequence"/>
</dbReference>
<evidence type="ECO:0000313" key="3">
    <source>
        <dbReference type="Proteomes" id="UP001157138"/>
    </source>
</evidence>
<proteinExistence type="predicted"/>
<dbReference type="PROSITE" id="PS50096">
    <property type="entry name" value="IQ"/>
    <property type="match status" value="1"/>
</dbReference>
<dbReference type="Pfam" id="PF09992">
    <property type="entry name" value="NAGPA"/>
    <property type="match status" value="1"/>
</dbReference>
<name>A0ABQ6EVD6_9VIBR</name>
<feature type="domain" description="Phosphodiester glycosidase" evidence="1">
    <location>
        <begin position="129"/>
        <end position="315"/>
    </location>
</feature>
<evidence type="ECO:0000313" key="2">
    <source>
        <dbReference type="EMBL" id="GLT16515.1"/>
    </source>
</evidence>
<evidence type="ECO:0000259" key="1">
    <source>
        <dbReference type="Pfam" id="PF09992"/>
    </source>
</evidence>
<dbReference type="InterPro" id="IPR018711">
    <property type="entry name" value="NAGPA"/>
</dbReference>
<keyword evidence="3" id="KW-1185">Reference proteome</keyword>
<gene>
    <name evidence="2" type="ORF">GCM10007938_02910</name>
</gene>
<dbReference type="EMBL" id="BSPW01000006">
    <property type="protein sequence ID" value="GLT16515.1"/>
    <property type="molecule type" value="Genomic_DNA"/>
</dbReference>
<organism evidence="2 3">
    <name type="scientific">Vibrio zhanjiangensis</name>
    <dbReference type="NCBI Taxonomy" id="1046128"/>
    <lineage>
        <taxon>Bacteria</taxon>
        <taxon>Pseudomonadati</taxon>
        <taxon>Pseudomonadota</taxon>
        <taxon>Gammaproteobacteria</taxon>
        <taxon>Vibrionales</taxon>
        <taxon>Vibrionaceae</taxon>
        <taxon>Vibrio</taxon>
    </lineage>
</organism>
<protein>
    <recommendedName>
        <fullName evidence="1">Phosphodiester glycosidase domain-containing protein</fullName>
    </recommendedName>
</protein>
<dbReference type="RefSeq" id="WP_284190439.1">
    <property type="nucleotide sequence ID" value="NZ_BSPW01000006.1"/>
</dbReference>
<comment type="caution">
    <text evidence="2">The sequence shown here is derived from an EMBL/GenBank/DDBJ whole genome shotgun (WGS) entry which is preliminary data.</text>
</comment>
<accession>A0ABQ6EVD6</accession>
<reference evidence="3" key="1">
    <citation type="journal article" date="2019" name="Int. J. Syst. Evol. Microbiol.">
        <title>The Global Catalogue of Microorganisms (GCM) 10K type strain sequencing project: providing services to taxonomists for standard genome sequencing and annotation.</title>
        <authorList>
            <consortium name="The Broad Institute Genomics Platform"/>
            <consortium name="The Broad Institute Genome Sequencing Center for Infectious Disease"/>
            <person name="Wu L."/>
            <person name="Ma J."/>
        </authorList>
    </citation>
    <scope>NUCLEOTIDE SEQUENCE [LARGE SCALE GENOMIC DNA]</scope>
    <source>
        <strain evidence="3">NBRC 108723</strain>
    </source>
</reference>